<name>A0A7J7DFB9_TRIWF</name>
<comment type="caution">
    <text evidence="1">The sequence shown here is derived from an EMBL/GenBank/DDBJ whole genome shotgun (WGS) entry which is preliminary data.</text>
</comment>
<dbReference type="InParanoid" id="A0A7J7DFB9"/>
<dbReference type="AlphaFoldDB" id="A0A7J7DFB9"/>
<organism evidence="1 2">
    <name type="scientific">Tripterygium wilfordii</name>
    <name type="common">Thunder God vine</name>
    <dbReference type="NCBI Taxonomy" id="458696"/>
    <lineage>
        <taxon>Eukaryota</taxon>
        <taxon>Viridiplantae</taxon>
        <taxon>Streptophyta</taxon>
        <taxon>Embryophyta</taxon>
        <taxon>Tracheophyta</taxon>
        <taxon>Spermatophyta</taxon>
        <taxon>Magnoliopsida</taxon>
        <taxon>eudicotyledons</taxon>
        <taxon>Gunneridae</taxon>
        <taxon>Pentapetalae</taxon>
        <taxon>rosids</taxon>
        <taxon>fabids</taxon>
        <taxon>Celastrales</taxon>
        <taxon>Celastraceae</taxon>
        <taxon>Tripterygium</taxon>
    </lineage>
</organism>
<keyword evidence="2" id="KW-1185">Reference proteome</keyword>
<gene>
    <name evidence="1" type="ORF">HS088_TW07G00582</name>
</gene>
<accession>A0A7J7DFB9</accession>
<evidence type="ECO:0000313" key="1">
    <source>
        <dbReference type="EMBL" id="KAF5745001.1"/>
    </source>
</evidence>
<evidence type="ECO:0000313" key="2">
    <source>
        <dbReference type="Proteomes" id="UP000593562"/>
    </source>
</evidence>
<dbReference type="EMBL" id="JAAARO010000007">
    <property type="protein sequence ID" value="KAF5745001.1"/>
    <property type="molecule type" value="Genomic_DNA"/>
</dbReference>
<reference evidence="1 2" key="1">
    <citation type="journal article" date="2020" name="Nat. Commun.">
        <title>Genome of Tripterygium wilfordii and identification of cytochrome P450 involved in triptolide biosynthesis.</title>
        <authorList>
            <person name="Tu L."/>
            <person name="Su P."/>
            <person name="Zhang Z."/>
            <person name="Gao L."/>
            <person name="Wang J."/>
            <person name="Hu T."/>
            <person name="Zhou J."/>
            <person name="Zhang Y."/>
            <person name="Zhao Y."/>
            <person name="Liu Y."/>
            <person name="Song Y."/>
            <person name="Tong Y."/>
            <person name="Lu Y."/>
            <person name="Yang J."/>
            <person name="Xu C."/>
            <person name="Jia M."/>
            <person name="Peters R.J."/>
            <person name="Huang L."/>
            <person name="Gao W."/>
        </authorList>
    </citation>
    <scope>NUCLEOTIDE SEQUENCE [LARGE SCALE GENOMIC DNA]</scope>
    <source>
        <strain evidence="2">cv. XIE 37</strain>
        <tissue evidence="1">Leaf</tissue>
    </source>
</reference>
<sequence length="103" mass="12134">MQVRMLAFTSTTLKKTLITSSRHSRTLSAFSVLIDSQKIVLLPATVYYYLSSTFKLYCTLYYAVLYRNRFWFPSSSSLLLRRYVFCQFSFEEIILCTVRVLIL</sequence>
<proteinExistence type="predicted"/>
<dbReference type="Proteomes" id="UP000593562">
    <property type="component" value="Unassembled WGS sequence"/>
</dbReference>
<protein>
    <submittedName>
        <fullName evidence="1">Uncharacterized protein</fullName>
    </submittedName>
</protein>